<dbReference type="EMBL" id="LAZR01015926">
    <property type="protein sequence ID" value="KKM06729.1"/>
    <property type="molecule type" value="Genomic_DNA"/>
</dbReference>
<protein>
    <submittedName>
        <fullName evidence="1">Uncharacterized protein</fullName>
    </submittedName>
</protein>
<comment type="caution">
    <text evidence="1">The sequence shown here is derived from an EMBL/GenBank/DDBJ whole genome shotgun (WGS) entry which is preliminary data.</text>
</comment>
<evidence type="ECO:0000313" key="1">
    <source>
        <dbReference type="EMBL" id="KKM06729.1"/>
    </source>
</evidence>
<organism evidence="1">
    <name type="scientific">marine sediment metagenome</name>
    <dbReference type="NCBI Taxonomy" id="412755"/>
    <lineage>
        <taxon>unclassified sequences</taxon>
        <taxon>metagenomes</taxon>
        <taxon>ecological metagenomes</taxon>
    </lineage>
</organism>
<gene>
    <name evidence="1" type="ORF">LCGC14_1741020</name>
</gene>
<reference evidence="1" key="1">
    <citation type="journal article" date="2015" name="Nature">
        <title>Complex archaea that bridge the gap between prokaryotes and eukaryotes.</title>
        <authorList>
            <person name="Spang A."/>
            <person name="Saw J.H."/>
            <person name="Jorgensen S.L."/>
            <person name="Zaremba-Niedzwiedzka K."/>
            <person name="Martijn J."/>
            <person name="Lind A.E."/>
            <person name="van Eijk R."/>
            <person name="Schleper C."/>
            <person name="Guy L."/>
            <person name="Ettema T.J."/>
        </authorList>
    </citation>
    <scope>NUCLEOTIDE SEQUENCE</scope>
</reference>
<accession>A0A0F9H6L8</accession>
<proteinExistence type="predicted"/>
<dbReference type="AlphaFoldDB" id="A0A0F9H6L8"/>
<feature type="non-terminal residue" evidence="1">
    <location>
        <position position="1"/>
    </location>
</feature>
<sequence>GAAAGAAGVRDKIQKKCADIVRKHYPNPPEK</sequence>
<name>A0A0F9H6L8_9ZZZZ</name>